<dbReference type="PROSITE" id="PS51257">
    <property type="entry name" value="PROKAR_LIPOPROTEIN"/>
    <property type="match status" value="1"/>
</dbReference>
<sequence length="419" mass="45267">MKKVLAMILALVMALSLVACSNGGTDKPDDNTETKKIKVGFITLHDENSTYDLNFINAAKEACQTLGLVENEDYFIKKNVPEGQECYNAAAELAEQGCNIIFADSFGHESFMIEAAKEFPNVQFCHSTGVRAHTEGLSNYHNAFASIYEGRYLAGIAAGLKLNQMIAEGKITADKAKMGYVGAFTYAEVISGYTSFFLGARSVCPTATMEVTFTGSWYDETAEKEGAEKLIQNGCVLISQHADSMGAPTACEKAGVPNVSYNGSTVSVGPNTYIISSRIDWAPYYVYAIQAAMDGKTIDADWTGTLATKSVVLSDLNTNVAADGTQAAIDEAMKKLENGELHVFDVSTFTVTGENVTADMKTDAEGHLTSYMADVDNDANMEHDTEVVHDGYFAESEKRSAPYFDIAIDGIVRLDVNFG</sequence>
<evidence type="ECO:0000313" key="5">
    <source>
        <dbReference type="Proteomes" id="UP001199319"/>
    </source>
</evidence>
<dbReference type="PANTHER" id="PTHR43208:SF1">
    <property type="entry name" value="ABC TRANSPORTER SUBSTRATE-BINDING PROTEIN"/>
    <property type="match status" value="1"/>
</dbReference>
<comment type="caution">
    <text evidence="4">The sequence shown here is derived from an EMBL/GenBank/DDBJ whole genome shotgun (WGS) entry which is preliminary data.</text>
</comment>
<dbReference type="PANTHER" id="PTHR43208">
    <property type="entry name" value="ABC TRANSPORTER SUBSTRATE-BINDING PROTEIN"/>
    <property type="match status" value="1"/>
</dbReference>
<dbReference type="CDD" id="cd19963">
    <property type="entry name" value="PBP1_BMP-like"/>
    <property type="match status" value="1"/>
</dbReference>
<proteinExistence type="predicted"/>
<gene>
    <name evidence="4" type="ORF">LKD37_12650</name>
</gene>
<keyword evidence="5" id="KW-1185">Reference proteome</keyword>
<protein>
    <submittedName>
        <fullName evidence="4">BMP family ABC transporter substrate-binding protein</fullName>
    </submittedName>
</protein>
<dbReference type="EMBL" id="JAJEPW010000045">
    <property type="protein sequence ID" value="MCC2130350.1"/>
    <property type="molecule type" value="Genomic_DNA"/>
</dbReference>
<feature type="chain" id="PRO_5042297808" evidence="2">
    <location>
        <begin position="22"/>
        <end position="419"/>
    </location>
</feature>
<organism evidence="4 5">
    <name type="scientific">Brotocaccenecus cirricatena</name>
    <dbReference type="NCBI Taxonomy" id="3064195"/>
    <lineage>
        <taxon>Bacteria</taxon>
        <taxon>Bacillati</taxon>
        <taxon>Bacillota</taxon>
        <taxon>Clostridia</taxon>
        <taxon>Eubacteriales</taxon>
        <taxon>Oscillospiraceae</taxon>
        <taxon>Brotocaccenecus</taxon>
    </lineage>
</organism>
<keyword evidence="1 2" id="KW-0732">Signal</keyword>
<dbReference type="InterPro" id="IPR052910">
    <property type="entry name" value="ABC-Purine-Binding"/>
</dbReference>
<evidence type="ECO:0000259" key="3">
    <source>
        <dbReference type="Pfam" id="PF02608"/>
    </source>
</evidence>
<dbReference type="GO" id="GO:0005886">
    <property type="term" value="C:plasma membrane"/>
    <property type="evidence" value="ECO:0007669"/>
    <property type="project" value="InterPro"/>
</dbReference>
<evidence type="ECO:0000313" key="4">
    <source>
        <dbReference type="EMBL" id="MCC2130350.1"/>
    </source>
</evidence>
<dbReference type="RefSeq" id="WP_302929548.1">
    <property type="nucleotide sequence ID" value="NZ_JAJEPW010000045.1"/>
</dbReference>
<feature type="signal peptide" evidence="2">
    <location>
        <begin position="1"/>
        <end position="21"/>
    </location>
</feature>
<evidence type="ECO:0000256" key="2">
    <source>
        <dbReference type="SAM" id="SignalP"/>
    </source>
</evidence>
<dbReference type="Proteomes" id="UP001199319">
    <property type="component" value="Unassembled WGS sequence"/>
</dbReference>
<reference evidence="4" key="1">
    <citation type="submission" date="2021-10" db="EMBL/GenBank/DDBJ databases">
        <title>Anaerobic single-cell dispensing facilitates the cultivation of human gut bacteria.</title>
        <authorList>
            <person name="Afrizal A."/>
        </authorList>
    </citation>
    <scope>NUCLEOTIDE SEQUENCE</scope>
    <source>
        <strain evidence="4">CLA-AA-H272</strain>
    </source>
</reference>
<dbReference type="Pfam" id="PF02608">
    <property type="entry name" value="Bmp"/>
    <property type="match status" value="1"/>
</dbReference>
<accession>A0AAE3AHZ8</accession>
<dbReference type="InterPro" id="IPR003760">
    <property type="entry name" value="PnrA-like"/>
</dbReference>
<dbReference type="Gene3D" id="3.40.50.2300">
    <property type="match status" value="2"/>
</dbReference>
<feature type="domain" description="ABC transporter substrate-binding protein PnrA-like" evidence="3">
    <location>
        <begin position="44"/>
        <end position="336"/>
    </location>
</feature>
<name>A0AAE3AHZ8_9FIRM</name>
<evidence type="ECO:0000256" key="1">
    <source>
        <dbReference type="ARBA" id="ARBA00022729"/>
    </source>
</evidence>
<dbReference type="AlphaFoldDB" id="A0AAE3AHZ8"/>